<evidence type="ECO:0000313" key="2">
    <source>
        <dbReference type="EMBL" id="EYB92768.1"/>
    </source>
</evidence>
<accession>A0A016SPZ8</accession>
<sequence>MPVYLKIRAEPVLLQALTAVLLAEFPHINLTNFRQNQLNPISSRSWQNSGTINLTTKFEQDPSSTGGAVDRSQRSEWLSNQSAGPRYEVRFAHLTFYEVPLALSQAPAEV</sequence>
<protein>
    <submittedName>
        <fullName evidence="2">Uncharacterized protein</fullName>
    </submittedName>
</protein>
<feature type="compositionally biased region" description="Polar residues" evidence="1">
    <location>
        <begin position="56"/>
        <end position="66"/>
    </location>
</feature>
<name>A0A016SPZ8_9BILA</name>
<reference evidence="3" key="1">
    <citation type="journal article" date="2015" name="Nat. Genet.">
        <title>The genome and transcriptome of the zoonotic hookworm Ancylostoma ceylanicum identify infection-specific gene families.</title>
        <authorList>
            <person name="Schwarz E.M."/>
            <person name="Hu Y."/>
            <person name="Antoshechkin I."/>
            <person name="Miller M.M."/>
            <person name="Sternberg P.W."/>
            <person name="Aroian R.V."/>
        </authorList>
    </citation>
    <scope>NUCLEOTIDE SEQUENCE</scope>
    <source>
        <strain evidence="3">HY135</strain>
    </source>
</reference>
<proteinExistence type="predicted"/>
<feature type="region of interest" description="Disordered" evidence="1">
    <location>
        <begin position="56"/>
        <end position="80"/>
    </location>
</feature>
<organism evidence="2 3">
    <name type="scientific">Ancylostoma ceylanicum</name>
    <dbReference type="NCBI Taxonomy" id="53326"/>
    <lineage>
        <taxon>Eukaryota</taxon>
        <taxon>Metazoa</taxon>
        <taxon>Ecdysozoa</taxon>
        <taxon>Nematoda</taxon>
        <taxon>Chromadorea</taxon>
        <taxon>Rhabditida</taxon>
        <taxon>Rhabditina</taxon>
        <taxon>Rhabditomorpha</taxon>
        <taxon>Strongyloidea</taxon>
        <taxon>Ancylostomatidae</taxon>
        <taxon>Ancylostomatinae</taxon>
        <taxon>Ancylostoma</taxon>
    </lineage>
</organism>
<gene>
    <name evidence="2" type="primary">Acey_s0190.g1255</name>
    <name evidence="2" type="ORF">Y032_0190g1255</name>
</gene>
<dbReference type="AlphaFoldDB" id="A0A016SPZ8"/>
<evidence type="ECO:0000313" key="3">
    <source>
        <dbReference type="Proteomes" id="UP000024635"/>
    </source>
</evidence>
<evidence type="ECO:0000256" key="1">
    <source>
        <dbReference type="SAM" id="MobiDB-lite"/>
    </source>
</evidence>
<keyword evidence="3" id="KW-1185">Reference proteome</keyword>
<dbReference type="Proteomes" id="UP000024635">
    <property type="component" value="Unassembled WGS sequence"/>
</dbReference>
<dbReference type="EMBL" id="JARK01001526">
    <property type="protein sequence ID" value="EYB92768.1"/>
    <property type="molecule type" value="Genomic_DNA"/>
</dbReference>
<comment type="caution">
    <text evidence="2">The sequence shown here is derived from an EMBL/GenBank/DDBJ whole genome shotgun (WGS) entry which is preliminary data.</text>
</comment>